<feature type="domain" description="Enoyl reductase (ER)" evidence="1">
    <location>
        <begin position="10"/>
        <end position="333"/>
    </location>
</feature>
<dbReference type="Pfam" id="PF08240">
    <property type="entry name" value="ADH_N"/>
    <property type="match status" value="1"/>
</dbReference>
<dbReference type="InterPro" id="IPR013149">
    <property type="entry name" value="ADH-like_C"/>
</dbReference>
<dbReference type="PANTHER" id="PTHR45033:SF3">
    <property type="entry name" value="DEHYDROGENASE, PUTATIVE (AFU_ORTHOLOGUE AFUA_2G13270)-RELATED"/>
    <property type="match status" value="1"/>
</dbReference>
<dbReference type="SUPFAM" id="SSF50129">
    <property type="entry name" value="GroES-like"/>
    <property type="match status" value="1"/>
</dbReference>
<dbReference type="Gene3D" id="3.90.180.10">
    <property type="entry name" value="Medium-chain alcohol dehydrogenases, catalytic domain"/>
    <property type="match status" value="1"/>
</dbReference>
<dbReference type="InterPro" id="IPR036291">
    <property type="entry name" value="NAD(P)-bd_dom_sf"/>
</dbReference>
<dbReference type="Proteomes" id="UP000790580">
    <property type="component" value="Unassembled WGS sequence"/>
</dbReference>
<evidence type="ECO:0000313" key="2">
    <source>
        <dbReference type="EMBL" id="MBU9720616.1"/>
    </source>
</evidence>
<proteinExistence type="predicted"/>
<evidence type="ECO:0000259" key="1">
    <source>
        <dbReference type="SMART" id="SM00829"/>
    </source>
</evidence>
<protein>
    <submittedName>
        <fullName evidence="2">Zinc-binding dehydrogenase</fullName>
    </submittedName>
</protein>
<sequence length="337" mass="36362">MKAIVIKEIGGLENLEFKEVPQPEADPREVVVQLKFAGMNRRDVFVRQGQYPGVKYPSIPGSDGAGNIFAIGEGVTDFQIGDSVLINPALNWGDNPRYPSKEFSILGNPVDGTHAQFVKVPVENVYKKPDFLSLEEAAAIPLGALTAYRALFTRGKLQAGENVVIPGIGGGVATFLLQMAVANGANVYVTSSDDKKIEKAVKLGAKGGVNYRTSSNWRKELKSVIGNGVDLSIDTIGGDTFNELVSLANPGSRIVSFGATAGIVPNLLMPIVFLKQLDILGTTMGTPIEFKEMLEFYKKHEIHPVIDSVIPLQDIAKAHSLMEDGKQFGKIVLKIPE</sequence>
<dbReference type="Pfam" id="PF00107">
    <property type="entry name" value="ADH_zinc_N"/>
    <property type="match status" value="1"/>
</dbReference>
<evidence type="ECO:0000313" key="3">
    <source>
        <dbReference type="Proteomes" id="UP000790580"/>
    </source>
</evidence>
<dbReference type="RefSeq" id="WP_088075344.1">
    <property type="nucleotide sequence ID" value="NZ_JAHQCR010000020.1"/>
</dbReference>
<dbReference type="InterPro" id="IPR011032">
    <property type="entry name" value="GroES-like_sf"/>
</dbReference>
<comment type="caution">
    <text evidence="2">The sequence shown here is derived from an EMBL/GenBank/DDBJ whole genome shotgun (WGS) entry which is preliminary data.</text>
</comment>
<dbReference type="PANTHER" id="PTHR45033">
    <property type="match status" value="1"/>
</dbReference>
<reference evidence="2 3" key="1">
    <citation type="submission" date="2021-06" db="EMBL/GenBank/DDBJ databases">
        <title>Bacillus sp. RD4P76, an endophyte from a halophyte.</title>
        <authorList>
            <person name="Sun J.-Q."/>
        </authorList>
    </citation>
    <scope>NUCLEOTIDE SEQUENCE [LARGE SCALE GENOMIC DNA]</scope>
    <source>
        <strain evidence="2 3">JCM 17098</strain>
    </source>
</reference>
<name>A0ABS6JR94_9BACI</name>
<dbReference type="InterPro" id="IPR020843">
    <property type="entry name" value="ER"/>
</dbReference>
<dbReference type="SMART" id="SM00829">
    <property type="entry name" value="PKS_ER"/>
    <property type="match status" value="1"/>
</dbReference>
<accession>A0ABS6JR94</accession>
<keyword evidence="3" id="KW-1185">Reference proteome</keyword>
<dbReference type="SUPFAM" id="SSF51735">
    <property type="entry name" value="NAD(P)-binding Rossmann-fold domains"/>
    <property type="match status" value="1"/>
</dbReference>
<dbReference type="EMBL" id="JAHQCR010000020">
    <property type="protein sequence ID" value="MBU9720616.1"/>
    <property type="molecule type" value="Genomic_DNA"/>
</dbReference>
<dbReference type="InterPro" id="IPR013154">
    <property type="entry name" value="ADH-like_N"/>
</dbReference>
<organism evidence="2 3">
    <name type="scientific">Evansella alkalicola</name>
    <dbReference type="NCBI Taxonomy" id="745819"/>
    <lineage>
        <taxon>Bacteria</taxon>
        <taxon>Bacillati</taxon>
        <taxon>Bacillota</taxon>
        <taxon>Bacilli</taxon>
        <taxon>Bacillales</taxon>
        <taxon>Bacillaceae</taxon>
        <taxon>Evansella</taxon>
    </lineage>
</organism>
<gene>
    <name evidence="2" type="ORF">KS407_04045</name>
</gene>
<dbReference type="InterPro" id="IPR052711">
    <property type="entry name" value="Zinc_ADH-like"/>
</dbReference>